<dbReference type="InterPro" id="IPR046569">
    <property type="entry name" value="DUF6723"/>
</dbReference>
<dbReference type="EMBL" id="JAZHGC010000037">
    <property type="protein sequence ID" value="MEM5290551.1"/>
    <property type="molecule type" value="Genomic_DNA"/>
</dbReference>
<reference evidence="1 2" key="1">
    <citation type="submission" date="2024-01" db="EMBL/GenBank/DDBJ databases">
        <title>The diversity of rhizobia nodulating Mimosa spp. in eleven states of Brazil covering several biomes is determined by host plant, location, and edaphic factors.</title>
        <authorList>
            <person name="Rouws L."/>
            <person name="Barauna A."/>
            <person name="Beukes C."/>
            <person name="De Faria S.M."/>
            <person name="Gross E."/>
            <person name="Dos Reis Junior F.B."/>
            <person name="Simon M."/>
            <person name="Maluk M."/>
            <person name="Odee D.W."/>
            <person name="Kenicer G."/>
            <person name="Young J.P.W."/>
            <person name="Reis V.M."/>
            <person name="Zilli J."/>
            <person name="James E.K."/>
        </authorList>
    </citation>
    <scope>NUCLEOTIDE SEQUENCE [LARGE SCALE GENOMIC DNA]</scope>
    <source>
        <strain evidence="1 2">JPY77</strain>
    </source>
</reference>
<dbReference type="RefSeq" id="WP_201659378.1">
    <property type="nucleotide sequence ID" value="NZ_CAJHCS010000034.1"/>
</dbReference>
<accession>A0ABU9QM39</accession>
<organism evidence="1 2">
    <name type="scientific">Paraburkholderia sabiae</name>
    <dbReference type="NCBI Taxonomy" id="273251"/>
    <lineage>
        <taxon>Bacteria</taxon>
        <taxon>Pseudomonadati</taxon>
        <taxon>Pseudomonadota</taxon>
        <taxon>Betaproteobacteria</taxon>
        <taxon>Burkholderiales</taxon>
        <taxon>Burkholderiaceae</taxon>
        <taxon>Paraburkholderia</taxon>
    </lineage>
</organism>
<evidence type="ECO:0000313" key="1">
    <source>
        <dbReference type="EMBL" id="MEM5290551.1"/>
    </source>
</evidence>
<name>A0ABU9QM39_9BURK</name>
<protein>
    <submittedName>
        <fullName evidence="1">DUF6723 family protein</fullName>
    </submittedName>
</protein>
<proteinExistence type="predicted"/>
<evidence type="ECO:0000313" key="2">
    <source>
        <dbReference type="Proteomes" id="UP001494588"/>
    </source>
</evidence>
<dbReference type="Proteomes" id="UP001494588">
    <property type="component" value="Unassembled WGS sequence"/>
</dbReference>
<dbReference type="Pfam" id="PF20484">
    <property type="entry name" value="DUF6723"/>
    <property type="match status" value="1"/>
</dbReference>
<comment type="caution">
    <text evidence="1">The sequence shown here is derived from an EMBL/GenBank/DDBJ whole genome shotgun (WGS) entry which is preliminary data.</text>
</comment>
<sequence length="90" mass="9856">MVRRKLLFEPSGKPRPETADDYVVYVTTRFVSAGRFFGELALVRTTDGRKLYPFEGASPIGPFLTVDDARAAATAHGSLLIEADLKNPEA</sequence>
<keyword evidence="2" id="KW-1185">Reference proteome</keyword>
<gene>
    <name evidence="1" type="ORF">V4C55_33015</name>
</gene>